<feature type="domain" description="Methyltransferase type 11" evidence="1">
    <location>
        <begin position="49"/>
        <end position="144"/>
    </location>
</feature>
<evidence type="ECO:0000259" key="1">
    <source>
        <dbReference type="Pfam" id="PF08241"/>
    </source>
</evidence>
<sequence length="273" mass="31463">MENIDEVFEFYNAGAEKSRLERGLGVVELYRTKEILKKFITNTNNKIYDIGGGIGIYSSWLSEMNNEVHLLELAPSAVEYAIRNQSKDNTFIAEVCDARNINRADESADIVLLMGPLYHLQNRDDRLQVLNEAKRVLKKDGLLFSVGISKFSSTTWELSTYGKDNNFLDDKIYNNMIENELSSGIHIRPKEYPYFIAQAYFHTALGLQKEVEAVGFKTIQKYAIEGVIWFTPCLNEKWKDKNSRERLLNIVRLTENEDEIIGMSPHFMIVSRK</sequence>
<dbReference type="CDD" id="cd02440">
    <property type="entry name" value="AdoMet_MTases"/>
    <property type="match status" value="1"/>
</dbReference>
<dbReference type="RefSeq" id="WP_216123541.1">
    <property type="nucleotide sequence ID" value="NZ_CP086239.1"/>
</dbReference>
<accession>A0AA47ELG1</accession>
<dbReference type="EMBL" id="CP086239">
    <property type="protein sequence ID" value="WAG62371.1"/>
    <property type="molecule type" value="Genomic_DNA"/>
</dbReference>
<gene>
    <name evidence="2" type="ORF">LL038_09085</name>
</gene>
<dbReference type="GO" id="GO:0032259">
    <property type="term" value="P:methylation"/>
    <property type="evidence" value="ECO:0007669"/>
    <property type="project" value="UniProtKB-KW"/>
</dbReference>
<dbReference type="Pfam" id="PF08241">
    <property type="entry name" value="Methyltransf_11"/>
    <property type="match status" value="1"/>
</dbReference>
<dbReference type="AlphaFoldDB" id="A0AA47ELG1"/>
<evidence type="ECO:0000313" key="2">
    <source>
        <dbReference type="EMBL" id="WAG62371.1"/>
    </source>
</evidence>
<name>A0AA47ELG1_9CLOT</name>
<protein>
    <submittedName>
        <fullName evidence="2">Class I SAM-dependent methyltransferase</fullName>
    </submittedName>
</protein>
<proteinExistence type="predicted"/>
<dbReference type="Proteomes" id="UP001164733">
    <property type="component" value="Chromosome"/>
</dbReference>
<keyword evidence="2" id="KW-0489">Methyltransferase</keyword>
<evidence type="ECO:0000313" key="3">
    <source>
        <dbReference type="Proteomes" id="UP001164733"/>
    </source>
</evidence>
<dbReference type="PANTHER" id="PTHR43861">
    <property type="entry name" value="TRANS-ACONITATE 2-METHYLTRANSFERASE-RELATED"/>
    <property type="match status" value="1"/>
</dbReference>
<dbReference type="InterPro" id="IPR013216">
    <property type="entry name" value="Methyltransf_11"/>
</dbReference>
<reference evidence="2" key="1">
    <citation type="submission" date="2021-11" db="EMBL/GenBank/DDBJ databases">
        <title>Clostridia strains as spoilage organisms.</title>
        <authorList>
            <person name="Wambui J."/>
            <person name="Stevens M.J.A."/>
            <person name="Stephan R."/>
        </authorList>
    </citation>
    <scope>NUCLEOTIDE SEQUENCE</scope>
    <source>
        <strain evidence="2">CF009</strain>
    </source>
</reference>
<dbReference type="GO" id="GO:0008757">
    <property type="term" value="F:S-adenosylmethionine-dependent methyltransferase activity"/>
    <property type="evidence" value="ECO:0007669"/>
    <property type="project" value="InterPro"/>
</dbReference>
<keyword evidence="2" id="KW-0808">Transferase</keyword>
<organism evidence="2 3">
    <name type="scientific">Clostridium estertheticum</name>
    <dbReference type="NCBI Taxonomy" id="238834"/>
    <lineage>
        <taxon>Bacteria</taxon>
        <taxon>Bacillati</taxon>
        <taxon>Bacillota</taxon>
        <taxon>Clostridia</taxon>
        <taxon>Eubacteriales</taxon>
        <taxon>Clostridiaceae</taxon>
        <taxon>Clostridium</taxon>
    </lineage>
</organism>